<accession>A0ABY0GXE7</accession>
<comment type="caution">
    <text evidence="4">The sequence shown here is derived from an EMBL/GenBank/DDBJ whole genome shotgun (WGS) entry which is preliminary data.</text>
</comment>
<dbReference type="PANTHER" id="PTHR44229:SF4">
    <property type="entry name" value="15-HYDROXYPROSTAGLANDIN DEHYDROGENASE [NAD(+)]"/>
    <property type="match status" value="1"/>
</dbReference>
<organism evidence="4 5">
    <name type="scientific">Monosporascus cannonballus</name>
    <dbReference type="NCBI Taxonomy" id="155416"/>
    <lineage>
        <taxon>Eukaryota</taxon>
        <taxon>Fungi</taxon>
        <taxon>Dikarya</taxon>
        <taxon>Ascomycota</taxon>
        <taxon>Pezizomycotina</taxon>
        <taxon>Sordariomycetes</taxon>
        <taxon>Xylariomycetidae</taxon>
        <taxon>Xylariales</taxon>
        <taxon>Xylariales incertae sedis</taxon>
        <taxon>Monosporascus</taxon>
    </lineage>
</organism>
<dbReference type="PRINTS" id="PR00081">
    <property type="entry name" value="GDHRDH"/>
</dbReference>
<evidence type="ECO:0000256" key="2">
    <source>
        <dbReference type="ARBA" id="ARBA00023002"/>
    </source>
</evidence>
<gene>
    <name evidence="4" type="ORF">DL762_008132</name>
</gene>
<name>A0ABY0GXE7_9PEZI</name>
<keyword evidence="5" id="KW-1185">Reference proteome</keyword>
<dbReference type="SUPFAM" id="SSF51735">
    <property type="entry name" value="NAD(P)-binding Rossmann-fold domains"/>
    <property type="match status" value="1"/>
</dbReference>
<reference evidence="4 5" key="1">
    <citation type="submission" date="2018-06" db="EMBL/GenBank/DDBJ databases">
        <title>Complete Genomes of Monosporascus.</title>
        <authorList>
            <person name="Robinson A.J."/>
            <person name="Natvig D.O."/>
        </authorList>
    </citation>
    <scope>NUCLEOTIDE SEQUENCE [LARGE SCALE GENOMIC DNA]</scope>
    <source>
        <strain evidence="4 5">CBS 609.92</strain>
    </source>
</reference>
<evidence type="ECO:0000313" key="4">
    <source>
        <dbReference type="EMBL" id="RYO79540.1"/>
    </source>
</evidence>
<dbReference type="Gene3D" id="3.40.50.720">
    <property type="entry name" value="NAD(P)-binding Rossmann-like Domain"/>
    <property type="match status" value="1"/>
</dbReference>
<dbReference type="EMBL" id="QJNS01000325">
    <property type="protein sequence ID" value="RYO79540.1"/>
    <property type="molecule type" value="Genomic_DNA"/>
</dbReference>
<protein>
    <recommendedName>
        <fullName evidence="6">15-hydroxyprostaglandin dehydrogenase</fullName>
    </recommendedName>
</protein>
<evidence type="ECO:0000256" key="3">
    <source>
        <dbReference type="RuleBase" id="RU000363"/>
    </source>
</evidence>
<comment type="similarity">
    <text evidence="1 3">Belongs to the short-chain dehydrogenases/reductases (SDR) family.</text>
</comment>
<sequence>MAEAYEVKDKVAVVTGAGSGIGHALTELLLENGCSVMMADLKLRPEAEATLNRYRAAARFQQTDIANWKDISKLWEATLAGFGRVDIVVNSAGIYEPPSSSFWNPPGVSSLAADRADAEVGQYNTFAVNTIGPIRLAQIAFDYWLQNRGDVKGNLLWVSSVAAYVHQSLSPLYMASKAATVSMAKCLGGLRQAVGIRSAAICPGTVDTPIFYPEYCRSRVQPGDLMMTPRQCAEIALRIMTEPQYGDGNIVEAMLIGTKGDPTMNIREVPLEALYPTVGPVGQENHLVEEELKHIKKLQESGMR</sequence>
<dbReference type="Proteomes" id="UP000294003">
    <property type="component" value="Unassembled WGS sequence"/>
</dbReference>
<dbReference type="PRINTS" id="PR00080">
    <property type="entry name" value="SDRFAMILY"/>
</dbReference>
<evidence type="ECO:0000313" key="5">
    <source>
        <dbReference type="Proteomes" id="UP000294003"/>
    </source>
</evidence>
<evidence type="ECO:0008006" key="6">
    <source>
        <dbReference type="Google" id="ProtNLM"/>
    </source>
</evidence>
<proteinExistence type="inferred from homology"/>
<dbReference type="PANTHER" id="PTHR44229">
    <property type="entry name" value="15-HYDROXYPROSTAGLANDIN DEHYDROGENASE [NAD(+)]"/>
    <property type="match status" value="1"/>
</dbReference>
<dbReference type="Pfam" id="PF00106">
    <property type="entry name" value="adh_short"/>
    <property type="match status" value="1"/>
</dbReference>
<dbReference type="InterPro" id="IPR002347">
    <property type="entry name" value="SDR_fam"/>
</dbReference>
<dbReference type="InterPro" id="IPR036291">
    <property type="entry name" value="NAD(P)-bd_dom_sf"/>
</dbReference>
<evidence type="ECO:0000256" key="1">
    <source>
        <dbReference type="ARBA" id="ARBA00006484"/>
    </source>
</evidence>
<keyword evidence="2" id="KW-0560">Oxidoreductase</keyword>